<dbReference type="NCBIfam" id="TIGR03986">
    <property type="entry name" value="TIGR03986 family CRISPR-associated RAMP protein"/>
    <property type="match status" value="1"/>
</dbReference>
<evidence type="ECO:0000313" key="3">
    <source>
        <dbReference type="Proteomes" id="UP001354989"/>
    </source>
</evidence>
<dbReference type="EMBL" id="AP025298">
    <property type="protein sequence ID" value="BDD02059.1"/>
    <property type="molecule type" value="Genomic_DNA"/>
</dbReference>
<accession>A0ABM7VM22</accession>
<gene>
    <name evidence="2" type="ORF">PEPS_43390</name>
</gene>
<sequence length="780" mass="89443">MDKKHQEVKSVYNFVPLHEKVFFPHWADKISHDVPFSDGESGSIKLKITAKSDIYVRNAATHKDEQTPFNQHEGQFFIPGSSIKGAVNTVLQTLGRAKLQPLDDVKYSVRDLQDEKVFRKKNEWNKVRGGWMRKAYNEEGKPTYFIKPAGIPGRVAHKRIDAKFKITELSKIFKGEVPHKYSPKTSAHKSALHKYDLLKGCGVDTNVPYQFEFVKEDVMRMIYTFTDGNTPDSKTGKLVFTGQPSPRKEIEGKRASGKQYEFIFWESNEAEFEVPAQIAKDFFFTYYDHDPGQQSVDFKHWNKQLKDGKTIPVFYSVDQHERIKHFGLSFMYQIPYDHRVKELVYDDHKKELQPDLSESLFGYSVLDETGGKKVLRSLKGRVQFGHAFADESTLSIGNKTTQILGGPKASYYPFYLEQDGSETYKTYHDGHGKIRGFKRYPHRSKLLNNGVIENEKVATTFQPLKAGTTFDCVINVHNLRPFEVGALLSALTFHGAENCFHGLGMAKPLGYGQSAFEVALPKGFSKTKEEYLADFEAMMRNFEVNWLISEATTELLTLAHAPSKETDQILAYPQLDTKGNNDFVGYKKKEKRLHLPRFSQYDQVKKISCPSYADQGQISAFAQLQKEEQQGFGIFDQLKKDFTDLLGADFDASINFLCDELTKEGEERKQQELKKQQEEKAKSASLDLPESPKKFDQIYKPTDAFLKKLLGNSYQKKADKPFLPEQYHDTLKKAVWALQGNKKEGKDFAKGSKSNNWRKIADWIGEVKMKQWMEEWDVLA</sequence>
<keyword evidence="3" id="KW-1185">Reference proteome</keyword>
<reference evidence="2 3" key="1">
    <citation type="submission" date="2021-12" db="EMBL/GenBank/DDBJ databases">
        <title>Genome sequencing of bacteria with rrn-lacking chromosome and rrn-plasmid.</title>
        <authorList>
            <person name="Anda M."/>
            <person name="Iwasaki W."/>
        </authorList>
    </citation>
    <scope>NUCLEOTIDE SEQUENCE [LARGE SCALE GENOMIC DNA]</scope>
    <source>
        <strain evidence="2 3">NBRC 101262</strain>
        <plasmid evidence="2 3">pPP6</plasmid>
    </source>
</reference>
<name>A0ABM7VM22_9BACT</name>
<protein>
    <recommendedName>
        <fullName evidence="4">TIGR03986 family CRISPR-associated RAMP protein</fullName>
    </recommendedName>
</protein>
<geneLocation type="plasmid" evidence="2 3">
    <name>pPP6</name>
</geneLocation>
<organism evidence="2 3">
    <name type="scientific">Persicobacter psychrovividus</name>
    <dbReference type="NCBI Taxonomy" id="387638"/>
    <lineage>
        <taxon>Bacteria</taxon>
        <taxon>Pseudomonadati</taxon>
        <taxon>Bacteroidota</taxon>
        <taxon>Cytophagia</taxon>
        <taxon>Cytophagales</taxon>
        <taxon>Persicobacteraceae</taxon>
        <taxon>Persicobacter</taxon>
    </lineage>
</organism>
<keyword evidence="2" id="KW-0614">Plasmid</keyword>
<proteinExistence type="predicted"/>
<evidence type="ECO:0000313" key="2">
    <source>
        <dbReference type="EMBL" id="BDD02059.1"/>
    </source>
</evidence>
<dbReference type="Proteomes" id="UP001354989">
    <property type="component" value="Plasmid pPP6"/>
</dbReference>
<dbReference type="InterPro" id="IPR023825">
    <property type="entry name" value="CRISPR-assoc_RAMP_BGP1436"/>
</dbReference>
<dbReference type="RefSeq" id="WP_338399352.1">
    <property type="nucleotide sequence ID" value="NZ_AP025298.1"/>
</dbReference>
<evidence type="ECO:0008006" key="4">
    <source>
        <dbReference type="Google" id="ProtNLM"/>
    </source>
</evidence>
<evidence type="ECO:0000256" key="1">
    <source>
        <dbReference type="SAM" id="MobiDB-lite"/>
    </source>
</evidence>
<feature type="region of interest" description="Disordered" evidence="1">
    <location>
        <begin position="668"/>
        <end position="688"/>
    </location>
</feature>
<feature type="compositionally biased region" description="Basic and acidic residues" evidence="1">
    <location>
        <begin position="668"/>
        <end position="682"/>
    </location>
</feature>